<accession>A0ABU8FGB4</accession>
<dbReference type="Proteomes" id="UP001372526">
    <property type="component" value="Unassembled WGS sequence"/>
</dbReference>
<protein>
    <submittedName>
        <fullName evidence="1">Uncharacterized protein</fullName>
    </submittedName>
</protein>
<dbReference type="EMBL" id="JBAWSX010000004">
    <property type="protein sequence ID" value="MEI4801720.1"/>
    <property type="molecule type" value="Genomic_DNA"/>
</dbReference>
<evidence type="ECO:0000313" key="2">
    <source>
        <dbReference type="Proteomes" id="UP001372526"/>
    </source>
</evidence>
<name>A0ABU8FGB4_9BACI</name>
<comment type="caution">
    <text evidence="1">The sequence shown here is derived from an EMBL/GenBank/DDBJ whole genome shotgun (WGS) entry which is preliminary data.</text>
</comment>
<dbReference type="RefSeq" id="WP_336472367.1">
    <property type="nucleotide sequence ID" value="NZ_JBAWSX010000004.1"/>
</dbReference>
<organism evidence="1 2">
    <name type="scientific">Bacillus bruguierae</name>
    <dbReference type="NCBI Taxonomy" id="3127667"/>
    <lineage>
        <taxon>Bacteria</taxon>
        <taxon>Bacillati</taxon>
        <taxon>Bacillota</taxon>
        <taxon>Bacilli</taxon>
        <taxon>Bacillales</taxon>
        <taxon>Bacillaceae</taxon>
        <taxon>Bacillus</taxon>
    </lineage>
</organism>
<gene>
    <name evidence="1" type="ORF">WAZ07_10335</name>
</gene>
<keyword evidence="2" id="KW-1185">Reference proteome</keyword>
<evidence type="ECO:0000313" key="1">
    <source>
        <dbReference type="EMBL" id="MEI4801720.1"/>
    </source>
</evidence>
<reference evidence="1 2" key="1">
    <citation type="submission" date="2024-01" db="EMBL/GenBank/DDBJ databases">
        <title>Seven novel Bacillus-like species.</title>
        <authorList>
            <person name="Liu G."/>
        </authorList>
    </citation>
    <scope>NUCLEOTIDE SEQUENCE [LARGE SCALE GENOMIC DNA]</scope>
    <source>
        <strain evidence="1 2">FJAT-51639</strain>
    </source>
</reference>
<sequence length="88" mass="10891">MWLLLDTLNLFIYLPFFKPSEEDIVRNINELKKYEWFKNLSKDEKNAYLIIHDLKIRQTIGRFNIKKMSKDSYQKYYQKKLNKILKNK</sequence>
<proteinExistence type="predicted"/>